<dbReference type="Gene3D" id="1.10.1040.50">
    <property type="match status" value="1"/>
</dbReference>
<comment type="similarity">
    <text evidence="2">Belongs to the 3-hydroxyacyl-CoA dehydrogenase family.</text>
</comment>
<keyword evidence="7" id="KW-0443">Lipid metabolism</keyword>
<feature type="domain" description="3-hydroxyacyl-CoA dehydrogenase C-terminal" evidence="9">
    <location>
        <begin position="208"/>
        <end position="307"/>
    </location>
</feature>
<keyword evidence="6" id="KW-0520">NAD</keyword>
<dbReference type="CDD" id="cd06558">
    <property type="entry name" value="crotonase-like"/>
    <property type="match status" value="1"/>
</dbReference>
<dbReference type="EMBL" id="JBDXSU010000005">
    <property type="protein sequence ID" value="MFB5190404.1"/>
    <property type="molecule type" value="Genomic_DNA"/>
</dbReference>
<evidence type="ECO:0000256" key="6">
    <source>
        <dbReference type="ARBA" id="ARBA00023027"/>
    </source>
</evidence>
<dbReference type="PANTHER" id="PTHR48075">
    <property type="entry name" value="3-HYDROXYACYL-COA DEHYDROGENASE FAMILY PROTEIN"/>
    <property type="match status" value="1"/>
</dbReference>
<evidence type="ECO:0000256" key="7">
    <source>
        <dbReference type="ARBA" id="ARBA00023098"/>
    </source>
</evidence>
<evidence type="ECO:0000313" key="12">
    <source>
        <dbReference type="Proteomes" id="UP001579974"/>
    </source>
</evidence>
<dbReference type="Pfam" id="PF02737">
    <property type="entry name" value="3HCDH_N"/>
    <property type="match status" value="1"/>
</dbReference>
<feature type="domain" description="3-hydroxyacyl-CoA dehydrogenase NAD binding" evidence="10">
    <location>
        <begin position="7"/>
        <end position="204"/>
    </location>
</feature>
<dbReference type="SUPFAM" id="SSF51735">
    <property type="entry name" value="NAD(P)-binding Rossmann-fold domains"/>
    <property type="match status" value="1"/>
</dbReference>
<dbReference type="Proteomes" id="UP001579974">
    <property type="component" value="Unassembled WGS sequence"/>
</dbReference>
<keyword evidence="12" id="KW-1185">Reference proteome</keyword>
<dbReference type="Pfam" id="PF00378">
    <property type="entry name" value="ECH_1"/>
    <property type="match status" value="1"/>
</dbReference>
<dbReference type="PANTHER" id="PTHR48075:SF7">
    <property type="entry name" value="3-HYDROXYACYL-COA DEHYDROGENASE-RELATED"/>
    <property type="match status" value="1"/>
</dbReference>
<dbReference type="InterPro" id="IPR029045">
    <property type="entry name" value="ClpP/crotonase-like_dom_sf"/>
</dbReference>
<evidence type="ECO:0000256" key="5">
    <source>
        <dbReference type="ARBA" id="ARBA00023002"/>
    </source>
</evidence>
<gene>
    <name evidence="11" type="ORF">KKP3000_003850</name>
</gene>
<name>A0ABV5ADS5_9BACL</name>
<protein>
    <submittedName>
        <fullName evidence="11">3-hydroxyacyl-CoA dehydrogenase NAD-binding domain-containing protein</fullName>
    </submittedName>
</protein>
<dbReference type="Gene3D" id="3.90.226.10">
    <property type="entry name" value="2-enoyl-CoA Hydratase, Chain A, domain 1"/>
    <property type="match status" value="1"/>
</dbReference>
<dbReference type="InterPro" id="IPR008927">
    <property type="entry name" value="6-PGluconate_DH-like_C_sf"/>
</dbReference>
<evidence type="ECO:0000256" key="2">
    <source>
        <dbReference type="ARBA" id="ARBA00009463"/>
    </source>
</evidence>
<proteinExistence type="inferred from homology"/>
<evidence type="ECO:0000313" key="11">
    <source>
        <dbReference type="EMBL" id="MFB5190404.1"/>
    </source>
</evidence>
<dbReference type="InterPro" id="IPR006176">
    <property type="entry name" value="3-OHacyl-CoA_DH_NAD-bd"/>
</dbReference>
<dbReference type="InterPro" id="IPR001753">
    <property type="entry name" value="Enoyl-CoA_hydra/iso"/>
</dbReference>
<comment type="caution">
    <text evidence="11">The sequence shown here is derived from an EMBL/GenBank/DDBJ whole genome shotgun (WGS) entry which is preliminary data.</text>
</comment>
<accession>A0ABV5ADS5</accession>
<sequence length="801" mass="88073">MSLNVRKAAVLGAGVMGAQIAAHLANVGIPVLLLDIVPNKLLPEEEAKGLTSSDSSVRNRLAARGLAAAKKAKPAAFYDVADESLVTIGNMQDHFSSLKDCDWVIEAVVERLDIKREVLAKLAAVLPEHAIVSTNTSGISLVAMVEGLEPSFRKRFLGTHFFNPPRYMKLLEIIPGPDTDAQLVEDMRYFGERRLGKGVVIAKDTPNFIANRIGTYGLIATLQAMEKYGLGVDEVDALTGPVIGRPKSATFRTLDLVGLDTFVHVARNVQESVTDEAEQARFAIPAYLQTMVEKQWLGEKTGQGFFKRERTETGKEILALDLATLTYRPRRKLASAALEAAKQAKGLREKLRTLVYGQDTASQFVWEITKHTLLYTAQRQFEIADDIVAVDEAMKWGFNWELGPYEMWDAIGVEKSVARMRDEDETIPDFVEELLAAGKKTFYEQTLPGQTRFYVGKSEYRTIEKPEEKLSLADRKAANGVIHKNSGASLVDIGDGIACLEMHSLNQAIGSDVVSMMQYAAKEVAANWDGLVIYNEAKNFCVGANLMLMLMEAQDDNWDELDFSVRQFHQAGMDLKYLPKPVVSAPHAMALGGGAELCFPADAVQAYAESYIGLVEVGVGLIPGGGGTKEMLLRAMEHVPAGVDIRPDDYIRNAFETVAMAKVSTSAKDAKRLGYLRQSDGISVNRDYQLYDAKQVALSLARTGYVPRHSKTVKVVGRDGAAMLKSGVYSMLQGGFISEHDAKIASQLIRVLTGGDVPRGTEVTEQYLLDLEREAFLSLMGEPKSQQRMQYMLTKGKPLRN</sequence>
<comment type="pathway">
    <text evidence="1">Lipid metabolism; fatty acid beta-oxidation.</text>
</comment>
<comment type="catalytic activity">
    <reaction evidence="8">
        <text>a (3S)-3-hydroxyacyl-CoA + NAD(+) = a 3-oxoacyl-CoA + NADH + H(+)</text>
        <dbReference type="Rhea" id="RHEA:22432"/>
        <dbReference type="ChEBI" id="CHEBI:15378"/>
        <dbReference type="ChEBI" id="CHEBI:57318"/>
        <dbReference type="ChEBI" id="CHEBI:57540"/>
        <dbReference type="ChEBI" id="CHEBI:57945"/>
        <dbReference type="ChEBI" id="CHEBI:90726"/>
        <dbReference type="EC" id="1.1.1.35"/>
    </reaction>
</comment>
<dbReference type="InterPro" id="IPR036291">
    <property type="entry name" value="NAD(P)-bd_dom_sf"/>
</dbReference>
<keyword evidence="3" id="KW-0276">Fatty acid metabolism</keyword>
<evidence type="ECO:0000256" key="1">
    <source>
        <dbReference type="ARBA" id="ARBA00005005"/>
    </source>
</evidence>
<dbReference type="RefSeq" id="WP_275473549.1">
    <property type="nucleotide sequence ID" value="NZ_CP162940.1"/>
</dbReference>
<evidence type="ECO:0000259" key="10">
    <source>
        <dbReference type="Pfam" id="PF02737"/>
    </source>
</evidence>
<keyword evidence="4" id="KW-0442">Lipid degradation</keyword>
<dbReference type="InterPro" id="IPR006108">
    <property type="entry name" value="3HC_DH_C"/>
</dbReference>
<dbReference type="Gene3D" id="3.40.50.720">
    <property type="entry name" value="NAD(P)-binding Rossmann-like Domain"/>
    <property type="match status" value="1"/>
</dbReference>
<evidence type="ECO:0000256" key="4">
    <source>
        <dbReference type="ARBA" id="ARBA00022963"/>
    </source>
</evidence>
<keyword evidence="5" id="KW-0560">Oxidoreductase</keyword>
<evidence type="ECO:0000256" key="3">
    <source>
        <dbReference type="ARBA" id="ARBA00022832"/>
    </source>
</evidence>
<reference evidence="11 12" key="1">
    <citation type="journal article" date="2024" name="Int. J. Mol. Sci.">
        <title>Exploration of Alicyclobacillus spp. Genome in Search of Antibiotic Resistance.</title>
        <authorList>
            <person name="Bucka-Kolendo J."/>
            <person name="Kiousi D.E."/>
            <person name="Dekowska A."/>
            <person name="Mikolajczuk-Szczyrba A."/>
            <person name="Karadedos D.M."/>
            <person name="Michael P."/>
            <person name="Galanis A."/>
            <person name="Sokolowska B."/>
        </authorList>
    </citation>
    <scope>NUCLEOTIDE SEQUENCE [LARGE SCALE GENOMIC DNA]</scope>
    <source>
        <strain evidence="11 12">KKP 3000</strain>
    </source>
</reference>
<organism evidence="11 12">
    <name type="scientific">Alicyclobacillus fastidiosus</name>
    <dbReference type="NCBI Taxonomy" id="392011"/>
    <lineage>
        <taxon>Bacteria</taxon>
        <taxon>Bacillati</taxon>
        <taxon>Bacillota</taxon>
        <taxon>Bacilli</taxon>
        <taxon>Bacillales</taxon>
        <taxon>Alicyclobacillaceae</taxon>
        <taxon>Alicyclobacillus</taxon>
    </lineage>
</organism>
<dbReference type="SUPFAM" id="SSF48179">
    <property type="entry name" value="6-phosphogluconate dehydrogenase C-terminal domain-like"/>
    <property type="match status" value="2"/>
</dbReference>
<evidence type="ECO:0000256" key="8">
    <source>
        <dbReference type="ARBA" id="ARBA00049556"/>
    </source>
</evidence>
<dbReference type="SUPFAM" id="SSF52096">
    <property type="entry name" value="ClpP/crotonase"/>
    <property type="match status" value="1"/>
</dbReference>
<dbReference type="Pfam" id="PF00725">
    <property type="entry name" value="3HCDH"/>
    <property type="match status" value="1"/>
</dbReference>
<evidence type="ECO:0000259" key="9">
    <source>
        <dbReference type="Pfam" id="PF00725"/>
    </source>
</evidence>